<proteinExistence type="predicted"/>
<dbReference type="Proteomes" id="UP000578686">
    <property type="component" value="Unassembled WGS sequence"/>
</dbReference>
<name>A0A7X6CY44_9ACTN</name>
<dbReference type="AlphaFoldDB" id="A0A7X6CY44"/>
<keyword evidence="2" id="KW-1185">Reference proteome</keyword>
<accession>A0A7X6CY44</accession>
<protein>
    <submittedName>
        <fullName evidence="1">Uncharacterized protein</fullName>
    </submittedName>
</protein>
<dbReference type="EMBL" id="JAAVJD010000010">
    <property type="protein sequence ID" value="NJQ04570.1"/>
    <property type="molecule type" value="Genomic_DNA"/>
</dbReference>
<reference evidence="1 2" key="1">
    <citation type="submission" date="2020-03" db="EMBL/GenBank/DDBJ databases">
        <title>Draft genome of Streptomyces sp. ventii, isolated from the Axial Seamount in the Pacific Ocean, and resequencing of the two type strains Streptomyces lonarensis strain NCL 716 and Streptomyces bohaiensis strain 11A07.</title>
        <authorList>
            <person name="Loughran R.M."/>
            <person name="Pfannmuller K.M."/>
            <person name="Wasson B.J."/>
            <person name="Deadmond M.C."/>
            <person name="Paddock B.E."/>
            <person name="Koyack M.J."/>
            <person name="Gallegos D.A."/>
            <person name="Mitchell E.A."/>
            <person name="Ushijima B."/>
            <person name="Saw J.H."/>
            <person name="Mcphail K.L."/>
            <person name="Videau P."/>
        </authorList>
    </citation>
    <scope>NUCLEOTIDE SEQUENCE [LARGE SCALE GENOMIC DNA]</scope>
    <source>
        <strain evidence="1 2">NCL716</strain>
    </source>
</reference>
<evidence type="ECO:0000313" key="1">
    <source>
        <dbReference type="EMBL" id="NJQ04570.1"/>
    </source>
</evidence>
<gene>
    <name evidence="1" type="ORF">HCN56_02970</name>
</gene>
<evidence type="ECO:0000313" key="2">
    <source>
        <dbReference type="Proteomes" id="UP000578686"/>
    </source>
</evidence>
<organism evidence="1 2">
    <name type="scientific">Streptomyces lonarensis</name>
    <dbReference type="NCBI Taxonomy" id="700599"/>
    <lineage>
        <taxon>Bacteria</taxon>
        <taxon>Bacillati</taxon>
        <taxon>Actinomycetota</taxon>
        <taxon>Actinomycetes</taxon>
        <taxon>Kitasatosporales</taxon>
        <taxon>Streptomycetaceae</taxon>
        <taxon>Streptomyces</taxon>
    </lineage>
</organism>
<comment type="caution">
    <text evidence="1">The sequence shown here is derived from an EMBL/GenBank/DDBJ whole genome shotgun (WGS) entry which is preliminary data.</text>
</comment>
<feature type="non-terminal residue" evidence="1">
    <location>
        <position position="1"/>
    </location>
</feature>
<sequence>GRGCSPAHPAATVVIARFTPSDLPMLTVRPPRGTDTTRAAARALATAGHGAHGGVLDIAVVPAPAPGAGGRSLARAEQRAAALAVAAATAAGAAREVRLRVRPPR</sequence>